<dbReference type="InterPro" id="IPR003152">
    <property type="entry name" value="FATC_dom"/>
</dbReference>
<evidence type="ECO:0000313" key="5">
    <source>
        <dbReference type="EMBL" id="KAJ0977295.1"/>
    </source>
</evidence>
<dbReference type="PANTHER" id="PTHR11139:SF1">
    <property type="entry name" value="TRANSFORMATION_TRANSCRIPTION DOMAIN-ASSOCIATED PROTEIN"/>
    <property type="match status" value="1"/>
</dbReference>
<dbReference type="InterPro" id="IPR050517">
    <property type="entry name" value="DDR_Repair_Kinase"/>
</dbReference>
<feature type="compositionally biased region" description="Polar residues" evidence="1">
    <location>
        <begin position="598"/>
        <end position="622"/>
    </location>
</feature>
<dbReference type="SMART" id="SM00146">
    <property type="entry name" value="PI3Kc"/>
    <property type="match status" value="1"/>
</dbReference>
<dbReference type="Gene3D" id="1.10.1070.11">
    <property type="entry name" value="Phosphatidylinositol 3-/4-kinase, catalytic domain"/>
    <property type="match status" value="1"/>
</dbReference>
<dbReference type="OrthoDB" id="5570127at2759"/>
<dbReference type="Proteomes" id="UP001085076">
    <property type="component" value="Miscellaneous, Linkage group lg03"/>
</dbReference>
<organism evidence="5 6">
    <name type="scientific">Dioscorea zingiberensis</name>
    <dbReference type="NCBI Taxonomy" id="325984"/>
    <lineage>
        <taxon>Eukaryota</taxon>
        <taxon>Viridiplantae</taxon>
        <taxon>Streptophyta</taxon>
        <taxon>Embryophyta</taxon>
        <taxon>Tracheophyta</taxon>
        <taxon>Spermatophyta</taxon>
        <taxon>Magnoliopsida</taxon>
        <taxon>Liliopsida</taxon>
        <taxon>Dioscoreales</taxon>
        <taxon>Dioscoreaceae</taxon>
        <taxon>Dioscorea</taxon>
    </lineage>
</organism>
<dbReference type="InterPro" id="IPR036940">
    <property type="entry name" value="PI3/4_kinase_cat_sf"/>
</dbReference>
<accession>A0A9D5HI19</accession>
<keyword evidence="6" id="KW-1185">Reference proteome</keyword>
<evidence type="ECO:0000259" key="2">
    <source>
        <dbReference type="PROSITE" id="PS50290"/>
    </source>
</evidence>
<dbReference type="Pfam" id="PF02260">
    <property type="entry name" value="FATC"/>
    <property type="match status" value="1"/>
</dbReference>
<evidence type="ECO:0000259" key="4">
    <source>
        <dbReference type="PROSITE" id="PS51190"/>
    </source>
</evidence>
<evidence type="ECO:0008006" key="7">
    <source>
        <dbReference type="Google" id="ProtNLM"/>
    </source>
</evidence>
<dbReference type="InterPro" id="IPR014009">
    <property type="entry name" value="PIK_FAT"/>
</dbReference>
<dbReference type="InterPro" id="IPR011009">
    <property type="entry name" value="Kinase-like_dom_sf"/>
</dbReference>
<proteinExistence type="predicted"/>
<dbReference type="PANTHER" id="PTHR11139">
    <property type="entry name" value="ATAXIA TELANGIECTASIA MUTATED ATM -RELATED"/>
    <property type="match status" value="1"/>
</dbReference>
<sequence>MNEAKCSESLAELYRLLNEEDMRCGLLKKRSMTAETRAGLSLAQHGYWQQAQSLFYQAMIKTTQGTYSNAVPKAEMYLWEEQWLYCASQLSQWDVLADYGKSVDNYEILLDCLWKVPDWAYMKDNVIPKAQVEETPKLRVVQAFFALHDRNANGVGDAENLVVKGVELALEQWWQLPEMSVQSRTPLLQLFQQLVEVQESARILMDIANGNKQTSGNSAAVQNVYVELKDILETWRLRTPNEWDNLSVWYDLFQWRNEMYNVVIDAFKDYASTSPQLHHLGYRDKAWNVNKLAHIARKQGLHDVCVTILDKMYGHSTMEVQEAFVKIREQAKAYLEMKGELTSGLTLINNTNLEYFPAKHKAEIFRLKGDFLLKLNDCENANIAYSTAINLLKHLPKGWISWGNYCDLIYKETHDELWLEYAVSCFFQGIKYGVSNSRSHLARILYLLSFDTPDKPVGRTFDKYLDQIPHWVWLSWIPQLLLSLQRNEAPHCKHVLLKIATVYPQALYYWLRTFLMERRDVAAKSELGRNIALAQQRMQQTISGPAAGTHSMVDGGARPSNHPGASEGQIHQGTQSSGLGGSHEVGNSQTHESERGTTVESSGNSGHEQPPQSSSAISENAQIGSRRNAALSWVASAASGFDAAKDIMEALRSKHPNLASELEAFLSEIGSRFVTLPEERLLAVVNALLHRCYKYPTATTAEVPQSLKKELSGVCRACFSADAVNKHVDFVREYKQDFERDLDPESTATFPATLSDLTERLKHWKNVLQSNVEDRFPPVLKLEEESKVLRDFHAVDVEIPGQYFTDQEVAPDHTVKLDRVGADIPTVRRHGTTSRRLTLIGSDESRRRHLTIHTPIIIPVWSQVRMVEDDLMYSTFLEVYEINCARHNREADIPINHFKEQLNQAISGQVSPEAVVELRMQAYNDIIKTVNDNIFSQYMYKTLPTGNLLWTFKKQFAIQLALSCFMSYMLQIGGRSPNKILFAKNTGKIFQIDFHPAYDANGMIEFNEPVPFRLTRNMQAFFSHFGVEGLIVSAMCAAAQSVVSPKQTHHIWHQLAMFFRDELLSWSWRRPLGMPSSTIAASGIGQLDFEQKVTTNVEHVIGRIKGISPQYFTEEEESTTDPPQSVQRGVTDLVEAALSPRNLCMMDPTWHPWF</sequence>
<feature type="domain" description="FATC" evidence="4">
    <location>
        <begin position="1118"/>
        <end position="1154"/>
    </location>
</feature>
<feature type="domain" description="PI3K/PI4K catalytic" evidence="2">
    <location>
        <begin position="776"/>
        <end position="1109"/>
    </location>
</feature>
<dbReference type="AlphaFoldDB" id="A0A9D5HI19"/>
<reference evidence="5" key="2">
    <citation type="journal article" date="2022" name="Hortic Res">
        <title>The genome of Dioscorea zingiberensis sheds light on the biosynthesis, origin and evolution of the medicinally important diosgenin saponins.</title>
        <authorList>
            <person name="Li Y."/>
            <person name="Tan C."/>
            <person name="Li Z."/>
            <person name="Guo J."/>
            <person name="Li S."/>
            <person name="Chen X."/>
            <person name="Wang C."/>
            <person name="Dai X."/>
            <person name="Yang H."/>
            <person name="Song W."/>
            <person name="Hou L."/>
            <person name="Xu J."/>
            <person name="Tong Z."/>
            <person name="Xu A."/>
            <person name="Yuan X."/>
            <person name="Wang W."/>
            <person name="Yang Q."/>
            <person name="Chen L."/>
            <person name="Sun Z."/>
            <person name="Wang K."/>
            <person name="Pan B."/>
            <person name="Chen J."/>
            <person name="Bao Y."/>
            <person name="Liu F."/>
            <person name="Qi X."/>
            <person name="Gang D.R."/>
            <person name="Wen J."/>
            <person name="Li J."/>
        </authorList>
    </citation>
    <scope>NUCLEOTIDE SEQUENCE</scope>
    <source>
        <strain evidence="5">Dzin_1.0</strain>
    </source>
</reference>
<dbReference type="GO" id="GO:0006355">
    <property type="term" value="P:regulation of DNA-templated transcription"/>
    <property type="evidence" value="ECO:0007669"/>
    <property type="project" value="TreeGrafter"/>
</dbReference>
<dbReference type="PROSITE" id="PS50290">
    <property type="entry name" value="PI3_4_KINASE_3"/>
    <property type="match status" value="1"/>
</dbReference>
<dbReference type="EMBL" id="JAGGNH010000003">
    <property type="protein sequence ID" value="KAJ0977295.1"/>
    <property type="molecule type" value="Genomic_DNA"/>
</dbReference>
<name>A0A9D5HI19_9LILI</name>
<dbReference type="PROSITE" id="PS51189">
    <property type="entry name" value="FAT"/>
    <property type="match status" value="1"/>
</dbReference>
<dbReference type="Pfam" id="PF00454">
    <property type="entry name" value="PI3_PI4_kinase"/>
    <property type="match status" value="1"/>
</dbReference>
<reference evidence="5" key="1">
    <citation type="submission" date="2021-03" db="EMBL/GenBank/DDBJ databases">
        <authorList>
            <person name="Li Z."/>
            <person name="Yang C."/>
        </authorList>
    </citation>
    <scope>NUCLEOTIDE SEQUENCE</scope>
    <source>
        <strain evidence="5">Dzin_1.0</strain>
        <tissue evidence="5">Leaf</tissue>
    </source>
</reference>
<dbReference type="SMART" id="SM01343">
    <property type="entry name" value="FATC"/>
    <property type="match status" value="1"/>
</dbReference>
<dbReference type="GO" id="GO:0006281">
    <property type="term" value="P:DNA repair"/>
    <property type="evidence" value="ECO:0007669"/>
    <property type="project" value="TreeGrafter"/>
</dbReference>
<evidence type="ECO:0000259" key="3">
    <source>
        <dbReference type="PROSITE" id="PS51189"/>
    </source>
</evidence>
<feature type="domain" description="FAT" evidence="3">
    <location>
        <begin position="1"/>
        <end position="517"/>
    </location>
</feature>
<dbReference type="SUPFAM" id="SSF56112">
    <property type="entry name" value="Protein kinase-like (PK-like)"/>
    <property type="match status" value="1"/>
</dbReference>
<feature type="region of interest" description="Disordered" evidence="1">
    <location>
        <begin position="538"/>
        <end position="622"/>
    </location>
</feature>
<evidence type="ECO:0000256" key="1">
    <source>
        <dbReference type="SAM" id="MobiDB-lite"/>
    </source>
</evidence>
<dbReference type="InterPro" id="IPR000403">
    <property type="entry name" value="PI3/4_kinase_cat_dom"/>
</dbReference>
<dbReference type="FunFam" id="1.10.1070.11:FF:000026">
    <property type="entry name" value="Phosphotransferases/inositol or phosphatidylinositol kinase"/>
    <property type="match status" value="1"/>
</dbReference>
<evidence type="ECO:0000313" key="6">
    <source>
        <dbReference type="Proteomes" id="UP001085076"/>
    </source>
</evidence>
<protein>
    <recommendedName>
        <fullName evidence="7">Non-specific serine/threonine protein kinase</fullName>
    </recommendedName>
</protein>
<dbReference type="GO" id="GO:0005634">
    <property type="term" value="C:nucleus"/>
    <property type="evidence" value="ECO:0007669"/>
    <property type="project" value="TreeGrafter"/>
</dbReference>
<dbReference type="InterPro" id="IPR003151">
    <property type="entry name" value="PIK-rel_kinase_FAT"/>
</dbReference>
<gene>
    <name evidence="5" type="ORF">J5N97_012769</name>
</gene>
<dbReference type="Pfam" id="PF02259">
    <property type="entry name" value="FAT"/>
    <property type="match status" value="1"/>
</dbReference>
<dbReference type="GO" id="GO:0000124">
    <property type="term" value="C:SAGA complex"/>
    <property type="evidence" value="ECO:0007669"/>
    <property type="project" value="TreeGrafter"/>
</dbReference>
<dbReference type="CDD" id="cd05163">
    <property type="entry name" value="PIKK_TRRAP"/>
    <property type="match status" value="1"/>
</dbReference>
<comment type="caution">
    <text evidence="5">The sequence shown here is derived from an EMBL/GenBank/DDBJ whole genome shotgun (WGS) entry which is preliminary data.</text>
</comment>
<dbReference type="GO" id="GO:0035267">
    <property type="term" value="C:NuA4 histone acetyltransferase complex"/>
    <property type="evidence" value="ECO:0007669"/>
    <property type="project" value="TreeGrafter"/>
</dbReference>
<dbReference type="PROSITE" id="PS51190">
    <property type="entry name" value="FATC"/>
    <property type="match status" value="1"/>
</dbReference>